<protein>
    <submittedName>
        <fullName evidence="1">Uncharacterized protein</fullName>
    </submittedName>
</protein>
<name>A0ABT1Q2R9_9ACTN</name>
<accession>A0ABT1Q2R9</accession>
<gene>
    <name evidence="1" type="ORF">NGB36_24545</name>
</gene>
<sequence>MGTRLLAVEKIAPTHPHPEVAGSPMAQAAIGPFASLVDRTKDALKSVQSGG</sequence>
<dbReference type="Proteomes" id="UP001057702">
    <property type="component" value="Unassembled WGS sequence"/>
</dbReference>
<evidence type="ECO:0000313" key="1">
    <source>
        <dbReference type="EMBL" id="MCQ4083678.1"/>
    </source>
</evidence>
<comment type="caution">
    <text evidence="1">The sequence shown here is derived from an EMBL/GenBank/DDBJ whole genome shotgun (WGS) entry which is preliminary data.</text>
</comment>
<keyword evidence="2" id="KW-1185">Reference proteome</keyword>
<evidence type="ECO:0000313" key="2">
    <source>
        <dbReference type="Proteomes" id="UP001057702"/>
    </source>
</evidence>
<dbReference type="RefSeq" id="WP_255922671.1">
    <property type="nucleotide sequence ID" value="NZ_JANFNG010000024.1"/>
</dbReference>
<organism evidence="1 2">
    <name type="scientific">Streptomyces humicola</name>
    <dbReference type="NCBI Taxonomy" id="2953240"/>
    <lineage>
        <taxon>Bacteria</taxon>
        <taxon>Bacillati</taxon>
        <taxon>Actinomycetota</taxon>
        <taxon>Actinomycetes</taxon>
        <taxon>Kitasatosporales</taxon>
        <taxon>Streptomycetaceae</taxon>
        <taxon>Streptomyces</taxon>
    </lineage>
</organism>
<dbReference type="EMBL" id="JANFNG010000024">
    <property type="protein sequence ID" value="MCQ4083678.1"/>
    <property type="molecule type" value="Genomic_DNA"/>
</dbReference>
<reference evidence="1" key="1">
    <citation type="submission" date="2022-06" db="EMBL/GenBank/DDBJ databases">
        <title>Draft genome sequence of Streptomyces sp. RB6PN25 isolated from peat swamp forest in Thailand.</title>
        <authorList>
            <person name="Duangmal K."/>
            <person name="Klaysubun C."/>
        </authorList>
    </citation>
    <scope>NUCLEOTIDE SEQUENCE</scope>
    <source>
        <strain evidence="1">RB6PN25</strain>
    </source>
</reference>
<proteinExistence type="predicted"/>